<feature type="compositionally biased region" description="Low complexity" evidence="1">
    <location>
        <begin position="258"/>
        <end position="274"/>
    </location>
</feature>
<feature type="compositionally biased region" description="Low complexity" evidence="1">
    <location>
        <begin position="168"/>
        <end position="178"/>
    </location>
</feature>
<feature type="region of interest" description="Disordered" evidence="1">
    <location>
        <begin position="218"/>
        <end position="309"/>
    </location>
</feature>
<keyword evidence="3" id="KW-1185">Reference proteome</keyword>
<name>A0ABT6M1J7_9ACTN</name>
<organism evidence="2 3">
    <name type="scientific">Streptomyces pseudovenezuelae</name>
    <dbReference type="NCBI Taxonomy" id="67350"/>
    <lineage>
        <taxon>Bacteria</taxon>
        <taxon>Bacillati</taxon>
        <taxon>Actinomycetota</taxon>
        <taxon>Actinomycetes</taxon>
        <taxon>Kitasatosporales</taxon>
        <taxon>Streptomycetaceae</taxon>
        <taxon>Streptomyces</taxon>
        <taxon>Streptomyces aurantiacus group</taxon>
    </lineage>
</organism>
<protein>
    <submittedName>
        <fullName evidence="2">Uncharacterized protein</fullName>
    </submittedName>
</protein>
<dbReference type="Proteomes" id="UP001160499">
    <property type="component" value="Unassembled WGS sequence"/>
</dbReference>
<feature type="region of interest" description="Disordered" evidence="1">
    <location>
        <begin position="143"/>
        <end position="201"/>
    </location>
</feature>
<dbReference type="EMBL" id="JARXVH010000033">
    <property type="protein sequence ID" value="MDH6222420.1"/>
    <property type="molecule type" value="Genomic_DNA"/>
</dbReference>
<comment type="caution">
    <text evidence="2">The sequence shown here is derived from an EMBL/GenBank/DDBJ whole genome shotgun (WGS) entry which is preliminary data.</text>
</comment>
<evidence type="ECO:0000256" key="1">
    <source>
        <dbReference type="SAM" id="MobiDB-lite"/>
    </source>
</evidence>
<evidence type="ECO:0000313" key="3">
    <source>
        <dbReference type="Proteomes" id="UP001160499"/>
    </source>
</evidence>
<sequence>MLFLLLVLVAVVRGIIGAAAEGLGYLLAIGGLRRCTAVPAQPASPPDKDKAAAAFARWDAFLVRRRDAEVPLVSLELAVASAARLVSRAGMLIRRVPLDGDREGERFTGAPCLCRTNNMAVRLPCLPGPCGLRRPCPRHLRRGADGGRVGAPAQAPRAVRGRADRGGAARPRAAGVPVHGPGRCTGSRSTHLRRPETDGQGQYSLAAPTALLDADAACVSPRGRASPRTSSRCPGRKLLPDRDVMSIRTSRRDRGRTVRSSASSLVRRAAPSPRQWGPQQPSRCRGATRTRPSGSLSRRVWTSMHQMPG</sequence>
<gene>
    <name evidence="2" type="ORF">M2283_009771</name>
</gene>
<reference evidence="2 3" key="1">
    <citation type="submission" date="2023-04" db="EMBL/GenBank/DDBJ databases">
        <title>Forest soil microbial communities from Buena Vista Peninsula, Colon Province, Panama.</title>
        <authorList>
            <person name="Bouskill N."/>
        </authorList>
    </citation>
    <scope>NUCLEOTIDE SEQUENCE [LARGE SCALE GENOMIC DNA]</scope>
    <source>
        <strain evidence="2 3">GGS1</strain>
    </source>
</reference>
<proteinExistence type="predicted"/>
<feature type="compositionally biased region" description="Basic and acidic residues" evidence="1">
    <location>
        <begin position="238"/>
        <end position="256"/>
    </location>
</feature>
<evidence type="ECO:0000313" key="2">
    <source>
        <dbReference type="EMBL" id="MDH6222420.1"/>
    </source>
</evidence>
<accession>A0ABT6M1J7</accession>